<dbReference type="GO" id="GO:0050909">
    <property type="term" value="P:sensory perception of taste"/>
    <property type="evidence" value="ECO:0007669"/>
    <property type="project" value="InterPro"/>
</dbReference>
<evidence type="ECO:0008006" key="9">
    <source>
        <dbReference type="Google" id="ProtNLM"/>
    </source>
</evidence>
<evidence type="ECO:0000256" key="6">
    <source>
        <dbReference type="SAM" id="Phobius"/>
    </source>
</evidence>
<name>A0A7R9FSZ5_9CRUS</name>
<dbReference type="EMBL" id="CAJPEV010005846">
    <property type="protein sequence ID" value="CAG0903590.1"/>
    <property type="molecule type" value="Genomic_DNA"/>
</dbReference>
<feature type="transmembrane region" description="Helical" evidence="6">
    <location>
        <begin position="338"/>
        <end position="356"/>
    </location>
</feature>
<organism evidence="7">
    <name type="scientific">Darwinula stevensoni</name>
    <dbReference type="NCBI Taxonomy" id="69355"/>
    <lineage>
        <taxon>Eukaryota</taxon>
        <taxon>Metazoa</taxon>
        <taxon>Ecdysozoa</taxon>
        <taxon>Arthropoda</taxon>
        <taxon>Crustacea</taxon>
        <taxon>Oligostraca</taxon>
        <taxon>Ostracoda</taxon>
        <taxon>Podocopa</taxon>
        <taxon>Podocopida</taxon>
        <taxon>Darwinulocopina</taxon>
        <taxon>Darwinuloidea</taxon>
        <taxon>Darwinulidae</taxon>
        <taxon>Darwinula</taxon>
    </lineage>
</organism>
<dbReference type="EMBL" id="LR905363">
    <property type="protein sequence ID" value="CAD7253442.1"/>
    <property type="molecule type" value="Genomic_DNA"/>
</dbReference>
<evidence type="ECO:0000256" key="4">
    <source>
        <dbReference type="ARBA" id="ARBA00022989"/>
    </source>
</evidence>
<accession>A0A7R9FSZ5</accession>
<comment type="subcellular location">
    <subcellularLocation>
        <location evidence="1">Cell membrane</location>
        <topology evidence="1">Multi-pass membrane protein</topology>
    </subcellularLocation>
</comment>
<evidence type="ECO:0000256" key="3">
    <source>
        <dbReference type="ARBA" id="ARBA00022692"/>
    </source>
</evidence>
<proteinExistence type="predicted"/>
<reference evidence="7" key="1">
    <citation type="submission" date="2020-11" db="EMBL/GenBank/DDBJ databases">
        <authorList>
            <person name="Tran Van P."/>
        </authorList>
    </citation>
    <scope>NUCLEOTIDE SEQUENCE</scope>
</reference>
<sequence length="361" mass="40720">MRPKTLWEKFKPIAWLQCATGSLPLSGIVDAESPSHRIFSLPFCYCLLHFGLFSYMFFSHFSLNAEVAEAEVLAMDTSIFRAHTTRALFRFTQLYALFSQAYLLLFGKRLEKLFMMFTKLGPSGFGSMSLRIPLILELLGFATHVLAALLLGFPYYSSNPTRLIPQLMIALQCNCFTVMFLAFCLEIGSIVEAEATKLVETGFQSSSVKVLTWRYKEVRMLAEEISGVLCYPLLLTLLDSFLTIFSTLYFTIATLDDLGTQPPVLLIVGWASEFLYHVLRLIAITSGPQFVIFKVQKLHQALFLREEATPEVEKAVSLVHDYPIEFDLSGHFGLNRGILVTMLKASVAYMAILLQFDVPPH</sequence>
<dbReference type="InterPro" id="IPR013604">
    <property type="entry name" value="7TM_chemorcpt"/>
</dbReference>
<keyword evidence="4 6" id="KW-1133">Transmembrane helix</keyword>
<dbReference type="AlphaFoldDB" id="A0A7R9FSZ5"/>
<gene>
    <name evidence="7" type="ORF">DSTB1V02_LOCUS13192</name>
</gene>
<keyword evidence="8" id="KW-1185">Reference proteome</keyword>
<evidence type="ECO:0000256" key="5">
    <source>
        <dbReference type="ARBA" id="ARBA00023136"/>
    </source>
</evidence>
<evidence type="ECO:0000313" key="8">
    <source>
        <dbReference type="Proteomes" id="UP000677054"/>
    </source>
</evidence>
<feature type="transmembrane region" description="Helical" evidence="6">
    <location>
        <begin position="228"/>
        <end position="252"/>
    </location>
</feature>
<feature type="transmembrane region" description="Helical" evidence="6">
    <location>
        <begin position="163"/>
        <end position="185"/>
    </location>
</feature>
<evidence type="ECO:0000256" key="1">
    <source>
        <dbReference type="ARBA" id="ARBA00004651"/>
    </source>
</evidence>
<dbReference type="Proteomes" id="UP000677054">
    <property type="component" value="Unassembled WGS sequence"/>
</dbReference>
<protein>
    <recommendedName>
        <fullName evidence="9">Gustatory receptor</fullName>
    </recommendedName>
</protein>
<dbReference type="GO" id="GO:0005886">
    <property type="term" value="C:plasma membrane"/>
    <property type="evidence" value="ECO:0007669"/>
    <property type="project" value="UniProtKB-SubCell"/>
</dbReference>
<feature type="transmembrane region" description="Helical" evidence="6">
    <location>
        <begin position="38"/>
        <end position="58"/>
    </location>
</feature>
<dbReference type="Pfam" id="PF08395">
    <property type="entry name" value="7tm_7"/>
    <property type="match status" value="1"/>
</dbReference>
<feature type="transmembrane region" description="Helical" evidence="6">
    <location>
        <begin position="87"/>
        <end position="106"/>
    </location>
</feature>
<evidence type="ECO:0000313" key="7">
    <source>
        <dbReference type="EMBL" id="CAD7253442.1"/>
    </source>
</evidence>
<feature type="transmembrane region" description="Helical" evidence="6">
    <location>
        <begin position="264"/>
        <end position="283"/>
    </location>
</feature>
<keyword evidence="2" id="KW-1003">Cell membrane</keyword>
<feature type="transmembrane region" description="Helical" evidence="6">
    <location>
        <begin position="134"/>
        <end position="157"/>
    </location>
</feature>
<keyword evidence="3 6" id="KW-0812">Transmembrane</keyword>
<keyword evidence="5 6" id="KW-0472">Membrane</keyword>
<evidence type="ECO:0000256" key="2">
    <source>
        <dbReference type="ARBA" id="ARBA00022475"/>
    </source>
</evidence>